<reference evidence="2 3" key="1">
    <citation type="submission" date="2019-12" db="EMBL/GenBank/DDBJ databases">
        <title>Mucilaginibacter sp. HMF7410 genome sequencing and assembly.</title>
        <authorList>
            <person name="Kang H."/>
            <person name="Cha I."/>
            <person name="Kim H."/>
            <person name="Joh K."/>
        </authorList>
    </citation>
    <scope>NUCLEOTIDE SEQUENCE [LARGE SCALE GENOMIC DNA]</scope>
    <source>
        <strain evidence="2 3">HMF7410</strain>
    </source>
</reference>
<comment type="caution">
    <text evidence="2">The sequence shown here is derived from an EMBL/GenBank/DDBJ whole genome shotgun (WGS) entry which is preliminary data.</text>
</comment>
<keyword evidence="1" id="KW-0472">Membrane</keyword>
<dbReference type="Pfam" id="PF17319">
    <property type="entry name" value="DUF5362"/>
    <property type="match status" value="1"/>
</dbReference>
<organism evidence="2 3">
    <name type="scientific">Mucilaginibacter arboris</name>
    <dbReference type="NCBI Taxonomy" id="2682090"/>
    <lineage>
        <taxon>Bacteria</taxon>
        <taxon>Pseudomonadati</taxon>
        <taxon>Bacteroidota</taxon>
        <taxon>Sphingobacteriia</taxon>
        <taxon>Sphingobacteriales</taxon>
        <taxon>Sphingobacteriaceae</taxon>
        <taxon>Mucilaginibacter</taxon>
    </lineage>
</organism>
<dbReference type="EMBL" id="WPIK01000013">
    <property type="protein sequence ID" value="MVN22733.1"/>
    <property type="molecule type" value="Genomic_DNA"/>
</dbReference>
<evidence type="ECO:0000313" key="3">
    <source>
        <dbReference type="Proteomes" id="UP000462014"/>
    </source>
</evidence>
<dbReference type="AlphaFoldDB" id="A0A7K1SZK8"/>
<gene>
    <name evidence="2" type="ORF">GO621_14480</name>
</gene>
<evidence type="ECO:0000256" key="1">
    <source>
        <dbReference type="SAM" id="Phobius"/>
    </source>
</evidence>
<evidence type="ECO:0000313" key="2">
    <source>
        <dbReference type="EMBL" id="MVN22733.1"/>
    </source>
</evidence>
<sequence length="155" mass="17226">MEELENTEAAGEANEMLITFEAEAYLREAGKWAHFLSITGFVFSVLTIISAFSVGAIVGKLQQTYGSGLDAKALSSGLSFMYFIFGILIFVPSLYLFQFAASLKNGFTFGDQERLNTAFQKLKSYFRFWGILIISFIVFYLMVLITALLGGSVKM</sequence>
<dbReference type="InterPro" id="IPR035287">
    <property type="entry name" value="DUF5362"/>
</dbReference>
<keyword evidence="1" id="KW-1133">Transmembrane helix</keyword>
<keyword evidence="1" id="KW-0812">Transmembrane</keyword>
<feature type="transmembrane region" description="Helical" evidence="1">
    <location>
        <begin position="128"/>
        <end position="149"/>
    </location>
</feature>
<feature type="transmembrane region" description="Helical" evidence="1">
    <location>
        <begin position="80"/>
        <end position="101"/>
    </location>
</feature>
<proteinExistence type="predicted"/>
<keyword evidence="3" id="KW-1185">Reference proteome</keyword>
<protein>
    <submittedName>
        <fullName evidence="2">Uncharacterized protein</fullName>
    </submittedName>
</protein>
<dbReference type="Proteomes" id="UP000462014">
    <property type="component" value="Unassembled WGS sequence"/>
</dbReference>
<accession>A0A7K1SZK8</accession>
<feature type="transmembrane region" description="Helical" evidence="1">
    <location>
        <begin position="35"/>
        <end position="59"/>
    </location>
</feature>
<dbReference type="RefSeq" id="WP_157568285.1">
    <property type="nucleotide sequence ID" value="NZ_WPIK01000013.1"/>
</dbReference>
<name>A0A7K1SZK8_9SPHI</name>